<dbReference type="Gene3D" id="3.30.2010.10">
    <property type="entry name" value="Metalloproteases ('zincins'), catalytic domain"/>
    <property type="match status" value="1"/>
</dbReference>
<feature type="signal peptide" evidence="8">
    <location>
        <begin position="1"/>
        <end position="22"/>
    </location>
</feature>
<evidence type="ECO:0000256" key="6">
    <source>
        <dbReference type="ARBA" id="ARBA00022833"/>
    </source>
</evidence>
<gene>
    <name evidence="10" type="ORF">SAMN05421647_103391</name>
</gene>
<feature type="active site" description="Proton donor" evidence="8">
    <location>
        <position position="199"/>
    </location>
</feature>
<evidence type="ECO:0000256" key="8">
    <source>
        <dbReference type="HAMAP-Rule" id="MF_00997"/>
    </source>
</evidence>
<reference evidence="10 11" key="1">
    <citation type="submission" date="2017-01" db="EMBL/GenBank/DDBJ databases">
        <authorList>
            <person name="Mah S.A."/>
            <person name="Swanson W.J."/>
            <person name="Moy G.W."/>
            <person name="Vacquier V.D."/>
        </authorList>
    </citation>
    <scope>NUCLEOTIDE SEQUENCE [LARGE SCALE GENOMIC DNA]</scope>
    <source>
        <strain evidence="10 11">DSM 7027</strain>
    </source>
</reference>
<dbReference type="PANTHER" id="PTHR22726">
    <property type="entry name" value="METALLOENDOPEPTIDASE OMA1"/>
    <property type="match status" value="1"/>
</dbReference>
<comment type="function">
    <text evidence="8">Functions as both a chaperone and a metalloprotease. Maintains the integrity of the outer membrane by promoting either the assembly or the elimination of outer membrane proteins, depending on their folding state.</text>
</comment>
<dbReference type="STRING" id="49186.SAMN05421647_103391"/>
<comment type="cofactor">
    <cofactor evidence="8">
        <name>Zn(2+)</name>
        <dbReference type="ChEBI" id="CHEBI:29105"/>
    </cofactor>
    <text evidence="8">Binds 1 zinc ion per subunit.</text>
</comment>
<accession>A0A1N6RKU6</accession>
<feature type="active site" evidence="8">
    <location>
        <position position="131"/>
    </location>
</feature>
<dbReference type="CDD" id="cd07324">
    <property type="entry name" value="M48C_Oma1-like"/>
    <property type="match status" value="1"/>
</dbReference>
<keyword evidence="11" id="KW-1185">Reference proteome</keyword>
<sequence length="479" mass="54204" precursor="true">MLQLRHILICMLLWALPPTAQANDYNLPQLNDSTSATISLQEEYRLGRSWSRILRGQAPMLQDPISYQYLEDLIWRLLPNSQVQDRRVSMFLLDNRGINAFAVPGGVIGVNGGLILTTESEGELASVLAHELAHLSQRHYAQRLEEERKNRPMMLAGMLAGILLAAADSEGGMAVISSTMGASAYQQLAFSRRNEQEADRAGMQTLVASGFDPEAMPSMFARLQRSYRFYGQKPPEFLLTHPVTESRIADSMNRAHQLPKPRNTESSLEFQLVKARMTVHFNESSRKILEQYQAAHKKNPSLANQYGLLLSAIADGQHQLAESTWQSLPDSLKRHPYVQMTRIEQLQSAGQHQQAVALADQLLQLYPGNRPVRMLRANALHRAGQHQQAASAYRSLSRDYPEDAEVLYQLSETLGLIDDKLGVHEARIEYFLLTAQFDLALRQIEYAKREKGLTGSDRARLEQREREAKALREEMKQQF</sequence>
<dbReference type="Pfam" id="PF14559">
    <property type="entry name" value="TPR_19"/>
    <property type="match status" value="1"/>
</dbReference>
<protein>
    <recommendedName>
        <fullName evidence="8">Putative beta-barrel assembly-enhancing protease</fullName>
        <ecNumber evidence="8">3.4.-.-</ecNumber>
    </recommendedName>
</protein>
<keyword evidence="3 8" id="KW-0732">Signal</keyword>
<evidence type="ECO:0000256" key="3">
    <source>
        <dbReference type="ARBA" id="ARBA00022729"/>
    </source>
</evidence>
<dbReference type="InterPro" id="IPR001915">
    <property type="entry name" value="Peptidase_M48"/>
</dbReference>
<dbReference type="InterPro" id="IPR011990">
    <property type="entry name" value="TPR-like_helical_dom_sf"/>
</dbReference>
<keyword evidence="6 8" id="KW-0862">Zinc</keyword>
<name>A0A1N6RKU6_9GAMM</name>
<dbReference type="GO" id="GO:0042597">
    <property type="term" value="C:periplasmic space"/>
    <property type="evidence" value="ECO:0007669"/>
    <property type="project" value="UniProtKB-SubCell"/>
</dbReference>
<dbReference type="EMBL" id="FTMN01000003">
    <property type="protein sequence ID" value="SIQ29435.1"/>
    <property type="molecule type" value="Genomic_DNA"/>
</dbReference>
<keyword evidence="2 8" id="KW-0479">Metal-binding</keyword>
<dbReference type="Proteomes" id="UP000186895">
    <property type="component" value="Unassembled WGS sequence"/>
</dbReference>
<proteinExistence type="inferred from homology"/>
<dbReference type="PANTHER" id="PTHR22726:SF1">
    <property type="entry name" value="METALLOENDOPEPTIDASE OMA1, MITOCHONDRIAL"/>
    <property type="match status" value="1"/>
</dbReference>
<dbReference type="GO" id="GO:0016020">
    <property type="term" value="C:membrane"/>
    <property type="evidence" value="ECO:0007669"/>
    <property type="project" value="InterPro"/>
</dbReference>
<dbReference type="AlphaFoldDB" id="A0A1N6RKU6"/>
<dbReference type="GO" id="GO:0004222">
    <property type="term" value="F:metalloendopeptidase activity"/>
    <property type="evidence" value="ECO:0007669"/>
    <property type="project" value="InterPro"/>
</dbReference>
<organism evidence="10 11">
    <name type="scientific">Marinobacterium stanieri</name>
    <dbReference type="NCBI Taxonomy" id="49186"/>
    <lineage>
        <taxon>Bacteria</taxon>
        <taxon>Pseudomonadati</taxon>
        <taxon>Pseudomonadota</taxon>
        <taxon>Gammaproteobacteria</taxon>
        <taxon>Oceanospirillales</taxon>
        <taxon>Oceanospirillaceae</taxon>
        <taxon>Marinobacterium</taxon>
    </lineage>
</organism>
<dbReference type="GO" id="GO:0051603">
    <property type="term" value="P:proteolysis involved in protein catabolic process"/>
    <property type="evidence" value="ECO:0007669"/>
    <property type="project" value="TreeGrafter"/>
</dbReference>
<evidence type="ECO:0000313" key="11">
    <source>
        <dbReference type="Proteomes" id="UP000186895"/>
    </source>
</evidence>
<feature type="binding site" evidence="8">
    <location>
        <position position="195"/>
    </location>
    <ligand>
        <name>Zn(2+)</name>
        <dbReference type="ChEBI" id="CHEBI:29105"/>
        <note>catalytic</note>
    </ligand>
</feature>
<evidence type="ECO:0000256" key="4">
    <source>
        <dbReference type="ARBA" id="ARBA00022764"/>
    </source>
</evidence>
<dbReference type="eggNOG" id="COG4783">
    <property type="taxonomic scope" value="Bacteria"/>
</dbReference>
<feature type="domain" description="Peptidase M48" evidence="9">
    <location>
        <begin position="68"/>
        <end position="250"/>
    </location>
</feature>
<feature type="binding site" evidence="8">
    <location>
        <position position="134"/>
    </location>
    <ligand>
        <name>Zn(2+)</name>
        <dbReference type="ChEBI" id="CHEBI:29105"/>
        <note>catalytic</note>
    </ligand>
</feature>
<evidence type="ECO:0000313" key="10">
    <source>
        <dbReference type="EMBL" id="SIQ29435.1"/>
    </source>
</evidence>
<keyword evidence="5 8" id="KW-0378">Hydrolase</keyword>
<keyword evidence="7 8" id="KW-0482">Metalloprotease</keyword>
<dbReference type="Pfam" id="PF01435">
    <property type="entry name" value="Peptidase_M48"/>
    <property type="match status" value="1"/>
</dbReference>
<evidence type="ECO:0000256" key="7">
    <source>
        <dbReference type="ARBA" id="ARBA00023049"/>
    </source>
</evidence>
<comment type="similarity">
    <text evidence="8">Belongs to the peptidase M48 family. BepA subfamily.</text>
</comment>
<evidence type="ECO:0000256" key="1">
    <source>
        <dbReference type="ARBA" id="ARBA00022670"/>
    </source>
</evidence>
<dbReference type="GO" id="GO:0008270">
    <property type="term" value="F:zinc ion binding"/>
    <property type="evidence" value="ECO:0007669"/>
    <property type="project" value="UniProtKB-UniRule"/>
</dbReference>
<dbReference type="InterPro" id="IPR030873">
    <property type="entry name" value="Protease_BepA"/>
</dbReference>
<keyword evidence="1 8" id="KW-0645">Protease</keyword>
<feature type="chain" id="PRO_5013406353" description="Putative beta-barrel assembly-enhancing protease" evidence="8">
    <location>
        <begin position="23"/>
        <end position="479"/>
    </location>
</feature>
<keyword evidence="4 8" id="KW-0574">Periplasm</keyword>
<evidence type="ECO:0000259" key="9">
    <source>
        <dbReference type="Pfam" id="PF01435"/>
    </source>
</evidence>
<feature type="binding site" evidence="8">
    <location>
        <position position="130"/>
    </location>
    <ligand>
        <name>Zn(2+)</name>
        <dbReference type="ChEBI" id="CHEBI:29105"/>
        <note>catalytic</note>
    </ligand>
</feature>
<evidence type="ECO:0000256" key="5">
    <source>
        <dbReference type="ARBA" id="ARBA00022801"/>
    </source>
</evidence>
<evidence type="ECO:0000256" key="2">
    <source>
        <dbReference type="ARBA" id="ARBA00022723"/>
    </source>
</evidence>
<comment type="subcellular location">
    <subcellularLocation>
        <location evidence="8">Periplasm</location>
    </subcellularLocation>
</comment>
<dbReference type="SUPFAM" id="SSF48452">
    <property type="entry name" value="TPR-like"/>
    <property type="match status" value="1"/>
</dbReference>
<dbReference type="RefSeq" id="WP_076462530.1">
    <property type="nucleotide sequence ID" value="NZ_FTMN01000003.1"/>
</dbReference>
<dbReference type="EC" id="3.4.-.-" evidence="8"/>
<dbReference type="Gene3D" id="1.25.40.10">
    <property type="entry name" value="Tetratricopeptide repeat domain"/>
    <property type="match status" value="1"/>
</dbReference>
<dbReference type="InterPro" id="IPR051156">
    <property type="entry name" value="Mito/Outer_Membr_Metalloprot"/>
</dbReference>
<dbReference type="HAMAP" id="MF_00997">
    <property type="entry name" value="Protease_BepA"/>
    <property type="match status" value="1"/>
</dbReference>